<feature type="compositionally biased region" description="Low complexity" evidence="1">
    <location>
        <begin position="206"/>
        <end position="217"/>
    </location>
</feature>
<keyword evidence="3" id="KW-1185">Reference proteome</keyword>
<dbReference type="NCBIfam" id="TIGR03085">
    <property type="entry name" value="TIGR03085 family metal-binding protein"/>
    <property type="match status" value="1"/>
</dbReference>
<dbReference type="InterPro" id="IPR017519">
    <property type="entry name" value="CHP03085"/>
</dbReference>
<dbReference type="NCBIfam" id="TIGR03083">
    <property type="entry name" value="maleylpyruvate isomerase family mycothiol-dependent enzyme"/>
    <property type="match status" value="1"/>
</dbReference>
<gene>
    <name evidence="2" type="ORF">GCM10025862_13150</name>
</gene>
<evidence type="ECO:0000313" key="2">
    <source>
        <dbReference type="EMBL" id="GMA19294.1"/>
    </source>
</evidence>
<feature type="region of interest" description="Disordered" evidence="1">
    <location>
        <begin position="161"/>
        <end position="217"/>
    </location>
</feature>
<dbReference type="EMBL" id="BSUJ01000001">
    <property type="protein sequence ID" value="GMA19294.1"/>
    <property type="molecule type" value="Genomic_DNA"/>
</dbReference>
<reference evidence="3" key="1">
    <citation type="journal article" date="2019" name="Int. J. Syst. Evol. Microbiol.">
        <title>The Global Catalogue of Microorganisms (GCM) 10K type strain sequencing project: providing services to taxonomists for standard genome sequencing and annotation.</title>
        <authorList>
            <consortium name="The Broad Institute Genomics Platform"/>
            <consortium name="The Broad Institute Genome Sequencing Center for Infectious Disease"/>
            <person name="Wu L."/>
            <person name="Ma J."/>
        </authorList>
    </citation>
    <scope>NUCLEOTIDE SEQUENCE [LARGE SCALE GENOMIC DNA]</scope>
    <source>
        <strain evidence="3">NBRC 105830</strain>
    </source>
</reference>
<evidence type="ECO:0000256" key="1">
    <source>
        <dbReference type="SAM" id="MobiDB-lite"/>
    </source>
</evidence>
<dbReference type="SUPFAM" id="SSF109854">
    <property type="entry name" value="DinB/YfiT-like putative metalloenzymes"/>
    <property type="match status" value="1"/>
</dbReference>
<dbReference type="Proteomes" id="UP001157109">
    <property type="component" value="Unassembled WGS sequence"/>
</dbReference>
<feature type="compositionally biased region" description="Low complexity" evidence="1">
    <location>
        <begin position="168"/>
        <end position="186"/>
    </location>
</feature>
<name>A0ABQ6HPD7_9MICO</name>
<evidence type="ECO:0000313" key="3">
    <source>
        <dbReference type="Proteomes" id="UP001157109"/>
    </source>
</evidence>
<dbReference type="InterPro" id="IPR017517">
    <property type="entry name" value="Maleyloyr_isom"/>
</dbReference>
<proteinExistence type="predicted"/>
<evidence type="ECO:0008006" key="4">
    <source>
        <dbReference type="Google" id="ProtNLM"/>
    </source>
</evidence>
<sequence length="217" mass="23767">MTSHAKDARTGLADLLDWVGPDAPTLCEGWDARDLAAHLAIRDRRPDALPGIGISAFAKHTQKVQDEMAARPYPEVVDLVRFGPPVYNLTRLKAVDERVNLVEYFVHTEDVLRAQPDWHEPRTLDHDVEDALFSALSMMGRLAFRSSPWASWRSARATAAPCSRRRATTAPSCSPAPPARSCCSPRGARTRSGSRCPASPQPWPRSSPSSAACSRGL</sequence>
<comment type="caution">
    <text evidence="2">The sequence shown here is derived from an EMBL/GenBank/DDBJ whole genome shotgun (WGS) entry which is preliminary data.</text>
</comment>
<organism evidence="2 3">
    <name type="scientific">Arsenicicoccus piscis</name>
    <dbReference type="NCBI Taxonomy" id="673954"/>
    <lineage>
        <taxon>Bacteria</taxon>
        <taxon>Bacillati</taxon>
        <taxon>Actinomycetota</taxon>
        <taxon>Actinomycetes</taxon>
        <taxon>Micrococcales</taxon>
        <taxon>Intrasporangiaceae</taxon>
        <taxon>Arsenicicoccus</taxon>
    </lineage>
</organism>
<dbReference type="InterPro" id="IPR034660">
    <property type="entry name" value="DinB/YfiT-like"/>
</dbReference>
<dbReference type="RefSeq" id="WP_284284282.1">
    <property type="nucleotide sequence ID" value="NZ_BSUJ01000001.1"/>
</dbReference>
<protein>
    <recommendedName>
        <fullName evidence="4">TIGR03085 family protein</fullName>
    </recommendedName>
</protein>
<accession>A0ABQ6HPD7</accession>